<dbReference type="SUPFAM" id="SSF52402">
    <property type="entry name" value="Adenine nucleotide alpha hydrolases-like"/>
    <property type="match status" value="1"/>
</dbReference>
<evidence type="ECO:0000313" key="4">
    <source>
        <dbReference type="EMBL" id="KGX83495.1"/>
    </source>
</evidence>
<name>A0A0A5FXH8_9BACI</name>
<dbReference type="InterPro" id="IPR006016">
    <property type="entry name" value="UspA"/>
</dbReference>
<comment type="subcellular location">
    <subcellularLocation>
        <location evidence="2">Cytoplasm</location>
    </subcellularLocation>
</comment>
<dbReference type="InterPro" id="IPR006015">
    <property type="entry name" value="Universal_stress_UspA"/>
</dbReference>
<dbReference type="PANTHER" id="PTHR46268:SF6">
    <property type="entry name" value="UNIVERSAL STRESS PROTEIN UP12"/>
    <property type="match status" value="1"/>
</dbReference>
<feature type="domain" description="UspA" evidence="3">
    <location>
        <begin position="4"/>
        <end position="144"/>
    </location>
</feature>
<evidence type="ECO:0000313" key="5">
    <source>
        <dbReference type="Proteomes" id="UP000030403"/>
    </source>
</evidence>
<protein>
    <recommendedName>
        <fullName evidence="2">Universal stress protein</fullName>
    </recommendedName>
</protein>
<keyword evidence="5" id="KW-1185">Reference proteome</keyword>
<dbReference type="EMBL" id="AVPF01000103">
    <property type="protein sequence ID" value="KGX83495.1"/>
    <property type="molecule type" value="Genomic_DNA"/>
</dbReference>
<dbReference type="PIRSF" id="PIRSF006276">
    <property type="entry name" value="UspA"/>
    <property type="match status" value="1"/>
</dbReference>
<sequence>MPFEYKRIVVAMDGSEASEHAFQKAIDIAKRNDANLYLSHVVDTRAFATVEAYDRTLADRADEYASELLQKCEQQARDAGLTSVQIDIEYGSPKIKIAKEIAPKYDADLIICGATGLNAVERFFIGSVSEHITRYASCDVLVVRPETDQ</sequence>
<dbReference type="OrthoDB" id="9789668at2"/>
<comment type="similarity">
    <text evidence="1 2">Belongs to the universal stress protein A family.</text>
</comment>
<dbReference type="STRING" id="1385511.GCA_000425225_04149"/>
<comment type="caution">
    <text evidence="4">The sequence shown here is derived from an EMBL/GenBank/DDBJ whole genome shotgun (WGS) entry which is preliminary data.</text>
</comment>
<accession>A0A0A5FXH8</accession>
<dbReference type="AlphaFoldDB" id="A0A0A5FXH8"/>
<reference evidence="4 5" key="1">
    <citation type="submission" date="2013-08" db="EMBL/GenBank/DDBJ databases">
        <authorList>
            <person name="Huang J."/>
            <person name="Wang G."/>
        </authorList>
    </citation>
    <scope>NUCLEOTIDE SEQUENCE [LARGE SCALE GENOMIC DNA]</scope>
    <source>
        <strain evidence="4 5">BH030004</strain>
    </source>
</reference>
<proteinExistence type="inferred from homology"/>
<dbReference type="Gene3D" id="3.40.50.620">
    <property type="entry name" value="HUPs"/>
    <property type="match status" value="1"/>
</dbReference>
<dbReference type="eggNOG" id="COG0589">
    <property type="taxonomic scope" value="Bacteria"/>
</dbReference>
<dbReference type="RefSeq" id="WP_027447612.1">
    <property type="nucleotide sequence ID" value="NZ_AULJ01000076.1"/>
</dbReference>
<organism evidence="4 5">
    <name type="scientific">Pontibacillus marinus BH030004 = DSM 16465</name>
    <dbReference type="NCBI Taxonomy" id="1385511"/>
    <lineage>
        <taxon>Bacteria</taxon>
        <taxon>Bacillati</taxon>
        <taxon>Bacillota</taxon>
        <taxon>Bacilli</taxon>
        <taxon>Bacillales</taxon>
        <taxon>Bacillaceae</taxon>
        <taxon>Pontibacillus</taxon>
    </lineage>
</organism>
<evidence type="ECO:0000259" key="3">
    <source>
        <dbReference type="Pfam" id="PF00582"/>
    </source>
</evidence>
<dbReference type="Proteomes" id="UP000030403">
    <property type="component" value="Unassembled WGS sequence"/>
</dbReference>
<dbReference type="PRINTS" id="PR01438">
    <property type="entry name" value="UNVRSLSTRESS"/>
</dbReference>
<dbReference type="CDD" id="cd00293">
    <property type="entry name" value="USP-like"/>
    <property type="match status" value="1"/>
</dbReference>
<gene>
    <name evidence="4" type="ORF">N783_02920</name>
</gene>
<keyword evidence="2" id="KW-0963">Cytoplasm</keyword>
<dbReference type="InterPro" id="IPR014729">
    <property type="entry name" value="Rossmann-like_a/b/a_fold"/>
</dbReference>
<evidence type="ECO:0000256" key="2">
    <source>
        <dbReference type="PIRNR" id="PIRNR006276"/>
    </source>
</evidence>
<evidence type="ECO:0000256" key="1">
    <source>
        <dbReference type="ARBA" id="ARBA00008791"/>
    </source>
</evidence>
<dbReference type="Pfam" id="PF00582">
    <property type="entry name" value="Usp"/>
    <property type="match status" value="1"/>
</dbReference>
<dbReference type="PANTHER" id="PTHR46268">
    <property type="entry name" value="STRESS RESPONSE PROTEIN NHAX"/>
    <property type="match status" value="1"/>
</dbReference>
<dbReference type="GO" id="GO:0005737">
    <property type="term" value="C:cytoplasm"/>
    <property type="evidence" value="ECO:0007669"/>
    <property type="project" value="UniProtKB-SubCell"/>
</dbReference>